<dbReference type="NCBIfam" id="NF011071">
    <property type="entry name" value="PRK14501.1"/>
    <property type="match status" value="1"/>
</dbReference>
<dbReference type="CDD" id="cd01627">
    <property type="entry name" value="HAD_TPP"/>
    <property type="match status" value="1"/>
</dbReference>
<comment type="similarity">
    <text evidence="1">In the C-terminal section; belongs to the trehalose phosphatase family.</text>
</comment>
<dbReference type="InterPro" id="IPR006379">
    <property type="entry name" value="HAD-SF_hydro_IIB"/>
</dbReference>
<dbReference type="Gene3D" id="3.40.50.1000">
    <property type="entry name" value="HAD superfamily/HAD-like"/>
    <property type="match status" value="1"/>
</dbReference>
<evidence type="ECO:0000313" key="4">
    <source>
        <dbReference type="Proteomes" id="UP001500936"/>
    </source>
</evidence>
<dbReference type="CDD" id="cd03788">
    <property type="entry name" value="GT20_TPS"/>
    <property type="match status" value="1"/>
</dbReference>
<sequence length="737" mass="84125">MKNNRLVIISYRLPFTFKTENRTVSVKPSAGGLVTAVKSLDLSGSSQKPVWVGCADFTQRLWETNRQLVADDDFEYVPVFLDKKTNQDFYNGFANSVLWPLFHYFPSFVDYRHSYLEAYQAANEAVSAVVGEVVQPNDIVWVHDYHFLALPQLIRERHPAATIGFFLHIPFPSYELLRLLPGKCRNYLLSGLLGADLVGFHTTDYTIQFLQSVQLALGMQHRMWKIAYQERLVQSGVYPIGINYAMFNDAYSDEEVIRERIELKSAYKDQKIIFSVDRLDYTKGVMQRLDALDAFLQEYPEWQGKIVFILVVVPSRDEIQRYWERKQMIEQAVGRINGKYGTLTWLPIMYQYASLAFPQLIALYTACDVALITPIRDGMNLVAKEFIASRKDQQGVLILSEMTGAANELGEALLINPLDEFEVAEQLKLALEMEPAEQTRRMAIMQQRISKYDVEKWANSFMNDLLQTQETLKKSQPRQLKTARKQTLLNQFAEAQSRLLLLDYDGTLSAFASKPELAAPSSDVIDVLQKLASIPGNTVVVISGRDHETLESWLGHLPIDMVAEHGAYLKQEGVWRNDLLDDDSWKALVRPFLNDFASRCPDAFIEEKNYSLAWHYRNADPDTGFIRSRELIHTLEHLLPYQLRVLDGNKVVEIKNVDTDKGKVARQLALAHPYELVVAIGDDRTDEDMFCALTLKNHFTIKVGRGSTNARHRVENVSQVLALLKELAEQVNPTPAL</sequence>
<evidence type="ECO:0000256" key="2">
    <source>
        <dbReference type="ARBA" id="ARBA00008799"/>
    </source>
</evidence>
<dbReference type="Gene3D" id="3.40.50.2000">
    <property type="entry name" value="Glycogen Phosphorylase B"/>
    <property type="match status" value="2"/>
</dbReference>
<dbReference type="SUPFAM" id="SSF56784">
    <property type="entry name" value="HAD-like"/>
    <property type="match status" value="1"/>
</dbReference>
<dbReference type="Proteomes" id="UP001500936">
    <property type="component" value="Unassembled WGS sequence"/>
</dbReference>
<accession>A0ABP8KJQ1</accession>
<dbReference type="RefSeq" id="WP_345268352.1">
    <property type="nucleotide sequence ID" value="NZ_BAABHB010000005.1"/>
</dbReference>
<reference evidence="4" key="1">
    <citation type="journal article" date="2019" name="Int. J. Syst. Evol. Microbiol.">
        <title>The Global Catalogue of Microorganisms (GCM) 10K type strain sequencing project: providing services to taxonomists for standard genome sequencing and annotation.</title>
        <authorList>
            <consortium name="The Broad Institute Genomics Platform"/>
            <consortium name="The Broad Institute Genome Sequencing Center for Infectious Disease"/>
            <person name="Wu L."/>
            <person name="Ma J."/>
        </authorList>
    </citation>
    <scope>NUCLEOTIDE SEQUENCE [LARGE SCALE GENOMIC DNA]</scope>
    <source>
        <strain evidence="4">JCM 17925</strain>
    </source>
</reference>
<dbReference type="InterPro" id="IPR036412">
    <property type="entry name" value="HAD-like_sf"/>
</dbReference>
<dbReference type="Gene3D" id="3.30.70.1020">
    <property type="entry name" value="Trehalose-6-phosphate phosphatase related protein, domain 2"/>
    <property type="match status" value="1"/>
</dbReference>
<comment type="caution">
    <text evidence="3">The sequence shown here is derived from an EMBL/GenBank/DDBJ whole genome shotgun (WGS) entry which is preliminary data.</text>
</comment>
<dbReference type="NCBIfam" id="TIGR01484">
    <property type="entry name" value="HAD-SF-IIB"/>
    <property type="match status" value="1"/>
</dbReference>
<dbReference type="Pfam" id="PF02358">
    <property type="entry name" value="Trehalose_PPase"/>
    <property type="match status" value="1"/>
</dbReference>
<dbReference type="PANTHER" id="PTHR10788">
    <property type="entry name" value="TREHALOSE-6-PHOSPHATE SYNTHASE"/>
    <property type="match status" value="1"/>
</dbReference>
<evidence type="ECO:0000256" key="1">
    <source>
        <dbReference type="ARBA" id="ARBA00006330"/>
    </source>
</evidence>
<dbReference type="SUPFAM" id="SSF53756">
    <property type="entry name" value="UDP-Glycosyltransferase/glycogen phosphorylase"/>
    <property type="match status" value="1"/>
</dbReference>
<dbReference type="InterPro" id="IPR003337">
    <property type="entry name" value="Trehalose_PPase"/>
</dbReference>
<dbReference type="PANTHER" id="PTHR10788:SF106">
    <property type="entry name" value="BCDNA.GH08860"/>
    <property type="match status" value="1"/>
</dbReference>
<evidence type="ECO:0000313" key="3">
    <source>
        <dbReference type="EMBL" id="GAA4407940.1"/>
    </source>
</evidence>
<dbReference type="InterPro" id="IPR001830">
    <property type="entry name" value="Glyco_trans_20"/>
</dbReference>
<protein>
    <submittedName>
        <fullName evidence="3">Bifunctional alpha,alpha-trehalose-phosphate synthase (UDP-forming)/trehalose-phosphatase</fullName>
    </submittedName>
</protein>
<dbReference type="EMBL" id="BAABHB010000005">
    <property type="protein sequence ID" value="GAA4407940.1"/>
    <property type="molecule type" value="Genomic_DNA"/>
</dbReference>
<dbReference type="Pfam" id="PF00982">
    <property type="entry name" value="Glyco_transf_20"/>
    <property type="match status" value="1"/>
</dbReference>
<organism evidence="3 4">
    <name type="scientific">Nibrella viscosa</name>
    <dbReference type="NCBI Taxonomy" id="1084524"/>
    <lineage>
        <taxon>Bacteria</taxon>
        <taxon>Pseudomonadati</taxon>
        <taxon>Bacteroidota</taxon>
        <taxon>Cytophagia</taxon>
        <taxon>Cytophagales</taxon>
        <taxon>Spirosomataceae</taxon>
        <taxon>Nibrella</taxon>
    </lineage>
</organism>
<dbReference type="InterPro" id="IPR023214">
    <property type="entry name" value="HAD_sf"/>
</dbReference>
<keyword evidence="4" id="KW-1185">Reference proteome</keyword>
<proteinExistence type="inferred from homology"/>
<comment type="similarity">
    <text evidence="2">Belongs to the glycosyltransferase 20 family.</text>
</comment>
<dbReference type="NCBIfam" id="TIGR00685">
    <property type="entry name" value="T6PP"/>
    <property type="match status" value="1"/>
</dbReference>
<gene>
    <name evidence="3" type="ORF">GCM10023187_29160</name>
</gene>
<name>A0ABP8KJQ1_9BACT</name>